<feature type="binding site" evidence="10">
    <location>
        <position position="77"/>
    </location>
    <ligand>
        <name>Na(+)</name>
        <dbReference type="ChEBI" id="CHEBI:29101"/>
        <note>structural</note>
    </ligand>
</feature>
<keyword evidence="10" id="KW-0915">Sodium</keyword>
<evidence type="ECO:0000256" key="7">
    <source>
        <dbReference type="ARBA" id="ARBA00035120"/>
    </source>
</evidence>
<dbReference type="NCBIfam" id="TIGR00494">
    <property type="entry name" value="crcB"/>
    <property type="match status" value="1"/>
</dbReference>
<keyword evidence="10" id="KW-0479">Metal-binding</keyword>
<feature type="binding site" evidence="10">
    <location>
        <position position="74"/>
    </location>
    <ligand>
        <name>Na(+)</name>
        <dbReference type="ChEBI" id="CHEBI:29101"/>
        <note>structural</note>
    </ligand>
</feature>
<dbReference type="Proteomes" id="UP001220962">
    <property type="component" value="Chromosome"/>
</dbReference>
<dbReference type="AlphaFoldDB" id="A0AAX3MWR6"/>
<evidence type="ECO:0000313" key="14">
    <source>
        <dbReference type="Proteomes" id="UP001221519"/>
    </source>
</evidence>
<keyword evidence="5 10" id="KW-0472">Membrane</keyword>
<feature type="transmembrane region" description="Helical" evidence="10">
    <location>
        <begin position="95"/>
        <end position="117"/>
    </location>
</feature>
<accession>A0AAX3MWR6</accession>
<dbReference type="Pfam" id="PF02537">
    <property type="entry name" value="CRCB"/>
    <property type="match status" value="1"/>
</dbReference>
<evidence type="ECO:0000256" key="4">
    <source>
        <dbReference type="ARBA" id="ARBA00022989"/>
    </source>
</evidence>
<evidence type="ECO:0000313" key="13">
    <source>
        <dbReference type="Proteomes" id="UP001220962"/>
    </source>
</evidence>
<comment type="similarity">
    <text evidence="7 10">Belongs to the fluoride channel Fluc/FEX (TC 1.A.43) family.</text>
</comment>
<keyword evidence="6 10" id="KW-0407">Ion channel</keyword>
<evidence type="ECO:0000256" key="1">
    <source>
        <dbReference type="ARBA" id="ARBA00004651"/>
    </source>
</evidence>
<name>A0AAX3MWR6_9BACL</name>
<keyword evidence="2 10" id="KW-1003">Cell membrane</keyword>
<organism evidence="11 13">
    <name type="scientific">Paenibacillus urinalis</name>
    <dbReference type="NCBI Taxonomy" id="521520"/>
    <lineage>
        <taxon>Bacteria</taxon>
        <taxon>Bacillati</taxon>
        <taxon>Bacillota</taxon>
        <taxon>Bacilli</taxon>
        <taxon>Bacillales</taxon>
        <taxon>Paenibacillaceae</taxon>
        <taxon>Paenibacillus</taxon>
    </lineage>
</organism>
<dbReference type="EMBL" id="CP118108">
    <property type="protein sequence ID" value="WDI01489.1"/>
    <property type="molecule type" value="Genomic_DNA"/>
</dbReference>
<comment type="subcellular location">
    <subcellularLocation>
        <location evidence="1 10">Cell membrane</location>
        <topology evidence="1 10">Multi-pass membrane protein</topology>
    </subcellularLocation>
</comment>
<comment type="catalytic activity">
    <reaction evidence="8">
        <text>fluoride(in) = fluoride(out)</text>
        <dbReference type="Rhea" id="RHEA:76159"/>
        <dbReference type="ChEBI" id="CHEBI:17051"/>
    </reaction>
    <physiologicalReaction direction="left-to-right" evidence="8">
        <dbReference type="Rhea" id="RHEA:76160"/>
    </physiologicalReaction>
</comment>
<dbReference type="InterPro" id="IPR003691">
    <property type="entry name" value="FluC"/>
</dbReference>
<dbReference type="PANTHER" id="PTHR28259:SF1">
    <property type="entry name" value="FLUORIDE EXPORT PROTEIN 1-RELATED"/>
    <property type="match status" value="1"/>
</dbReference>
<feature type="transmembrane region" description="Helical" evidence="10">
    <location>
        <begin position="64"/>
        <end position="83"/>
    </location>
</feature>
<evidence type="ECO:0000256" key="5">
    <source>
        <dbReference type="ARBA" id="ARBA00023136"/>
    </source>
</evidence>
<protein>
    <recommendedName>
        <fullName evidence="10">Fluoride-specific ion channel FluC</fullName>
    </recommendedName>
</protein>
<dbReference type="Proteomes" id="UP001221519">
    <property type="component" value="Chromosome"/>
</dbReference>
<evidence type="ECO:0000256" key="8">
    <source>
        <dbReference type="ARBA" id="ARBA00035585"/>
    </source>
</evidence>
<dbReference type="PANTHER" id="PTHR28259">
    <property type="entry name" value="FLUORIDE EXPORT PROTEIN 1-RELATED"/>
    <property type="match status" value="1"/>
</dbReference>
<evidence type="ECO:0000256" key="2">
    <source>
        <dbReference type="ARBA" id="ARBA00022475"/>
    </source>
</evidence>
<sequence>MKELIYIGIGGFVGTAARYGVQDLIQPEEGLFPLAIWLINMAGCFFLGWFFTVTPGKWSMGPELRLCIGTGFTGAFTTFSTFTVDVVRLAGMSELFLGLLYVVLSVAIGIIMSELGLRLGKWMLGKATRKENTI</sequence>
<dbReference type="GO" id="GO:0005886">
    <property type="term" value="C:plasma membrane"/>
    <property type="evidence" value="ECO:0007669"/>
    <property type="project" value="UniProtKB-SubCell"/>
</dbReference>
<keyword evidence="3 10" id="KW-0812">Transmembrane</keyword>
<dbReference type="HAMAP" id="MF_00454">
    <property type="entry name" value="FluC"/>
    <property type="match status" value="1"/>
</dbReference>
<proteinExistence type="inferred from homology"/>
<keyword evidence="4 10" id="KW-1133">Transmembrane helix</keyword>
<feature type="transmembrane region" description="Helical" evidence="10">
    <location>
        <begin position="31"/>
        <end position="52"/>
    </location>
</feature>
<keyword evidence="14" id="KW-1185">Reference proteome</keyword>
<evidence type="ECO:0000313" key="11">
    <source>
        <dbReference type="EMBL" id="WDH81762.1"/>
    </source>
</evidence>
<comment type="activity regulation">
    <text evidence="10">Na(+) is not transported, but it plays an essential structural role and its presence is essential for fluoride channel function.</text>
</comment>
<dbReference type="RefSeq" id="WP_047913305.1">
    <property type="nucleotide sequence ID" value="NZ_CP118101.1"/>
</dbReference>
<dbReference type="GO" id="GO:0140114">
    <property type="term" value="P:cellular detoxification of fluoride"/>
    <property type="evidence" value="ECO:0007669"/>
    <property type="project" value="UniProtKB-UniRule"/>
</dbReference>
<reference evidence="11 14" key="1">
    <citation type="submission" date="2023-02" db="EMBL/GenBank/DDBJ databases">
        <title>Pathogen: clinical or host-associated sample.</title>
        <authorList>
            <person name="Hergert J."/>
            <person name="Casey R."/>
            <person name="Wagner J."/>
            <person name="Young E.L."/>
            <person name="Oakeson K.F."/>
        </authorList>
    </citation>
    <scope>NUCLEOTIDE SEQUENCE</scope>
    <source>
        <strain evidence="12 14">2022CK-00829</strain>
        <strain evidence="11">2022CK-00830</strain>
    </source>
</reference>
<evidence type="ECO:0000313" key="12">
    <source>
        <dbReference type="EMBL" id="WDI01489.1"/>
    </source>
</evidence>
<dbReference type="GO" id="GO:0062054">
    <property type="term" value="F:fluoride channel activity"/>
    <property type="evidence" value="ECO:0007669"/>
    <property type="project" value="UniProtKB-UniRule"/>
</dbReference>
<evidence type="ECO:0000256" key="6">
    <source>
        <dbReference type="ARBA" id="ARBA00023303"/>
    </source>
</evidence>
<dbReference type="GO" id="GO:0046872">
    <property type="term" value="F:metal ion binding"/>
    <property type="evidence" value="ECO:0007669"/>
    <property type="project" value="UniProtKB-KW"/>
</dbReference>
<evidence type="ECO:0000256" key="9">
    <source>
        <dbReference type="ARBA" id="ARBA00049940"/>
    </source>
</evidence>
<keyword evidence="10" id="KW-0813">Transport</keyword>
<gene>
    <name evidence="10 11" type="primary">crcB</name>
    <name evidence="10" type="synonym">fluC</name>
    <name evidence="11" type="ORF">PUW23_19945</name>
    <name evidence="12" type="ORF">PUW25_19830</name>
</gene>
<dbReference type="EMBL" id="CP118101">
    <property type="protein sequence ID" value="WDH81762.1"/>
    <property type="molecule type" value="Genomic_DNA"/>
</dbReference>
<evidence type="ECO:0000256" key="3">
    <source>
        <dbReference type="ARBA" id="ARBA00022692"/>
    </source>
</evidence>
<keyword evidence="10" id="KW-0406">Ion transport</keyword>
<evidence type="ECO:0000256" key="10">
    <source>
        <dbReference type="HAMAP-Rule" id="MF_00454"/>
    </source>
</evidence>
<comment type="function">
    <text evidence="9 10">Fluoride-specific ion channel. Important for reducing fluoride concentration in the cell, thus reducing its toxicity.</text>
</comment>